<dbReference type="Proteomes" id="UP001153076">
    <property type="component" value="Unassembled WGS sequence"/>
</dbReference>
<feature type="region of interest" description="Disordered" evidence="1">
    <location>
        <begin position="1"/>
        <end position="58"/>
    </location>
</feature>
<keyword evidence="3" id="KW-1185">Reference proteome</keyword>
<sequence length="237" mass="27554">MDKVAEKRKRGKDHAGKPLSKKAKREKFLVKLEKGDEHARKSAAKGEENKKSSEHITTKNALSDDAALVLVQPTSSGKDLQIIQEERALKFRKGASEKRTCTFWGKEIMKITKSYTDEEYDEVHTAWLKKWKMEQNALKRIRMLEFILAKKDGGESFKRNFIVYLVNYFFTGPKNRYCSKSILKYVKDIRHIVSLDWCQFILDKLITSVRHYKESKADKGVHFDGLLFFLMVSSPIQ</sequence>
<dbReference type="EMBL" id="JAKOGI010001386">
    <property type="protein sequence ID" value="KAJ8425870.1"/>
    <property type="molecule type" value="Genomic_DNA"/>
</dbReference>
<proteinExistence type="predicted"/>
<protein>
    <submittedName>
        <fullName evidence="2">Uncharacterized protein</fullName>
    </submittedName>
</protein>
<evidence type="ECO:0000313" key="3">
    <source>
        <dbReference type="Proteomes" id="UP001153076"/>
    </source>
</evidence>
<dbReference type="AlphaFoldDB" id="A0A9Q1JNB0"/>
<evidence type="ECO:0000313" key="2">
    <source>
        <dbReference type="EMBL" id="KAJ8425870.1"/>
    </source>
</evidence>
<organism evidence="2 3">
    <name type="scientific">Carnegiea gigantea</name>
    <dbReference type="NCBI Taxonomy" id="171969"/>
    <lineage>
        <taxon>Eukaryota</taxon>
        <taxon>Viridiplantae</taxon>
        <taxon>Streptophyta</taxon>
        <taxon>Embryophyta</taxon>
        <taxon>Tracheophyta</taxon>
        <taxon>Spermatophyta</taxon>
        <taxon>Magnoliopsida</taxon>
        <taxon>eudicotyledons</taxon>
        <taxon>Gunneridae</taxon>
        <taxon>Pentapetalae</taxon>
        <taxon>Caryophyllales</taxon>
        <taxon>Cactineae</taxon>
        <taxon>Cactaceae</taxon>
        <taxon>Cactoideae</taxon>
        <taxon>Echinocereeae</taxon>
        <taxon>Carnegiea</taxon>
    </lineage>
</organism>
<dbReference type="OrthoDB" id="679318at2759"/>
<dbReference type="PANTHER" id="PTHR34835">
    <property type="entry name" value="OS07G0283600 PROTEIN-RELATED"/>
    <property type="match status" value="1"/>
</dbReference>
<evidence type="ECO:0000256" key="1">
    <source>
        <dbReference type="SAM" id="MobiDB-lite"/>
    </source>
</evidence>
<name>A0A9Q1JNB0_9CARY</name>
<comment type="caution">
    <text evidence="2">The sequence shown here is derived from an EMBL/GenBank/DDBJ whole genome shotgun (WGS) entry which is preliminary data.</text>
</comment>
<accession>A0A9Q1JNB0</accession>
<feature type="compositionally biased region" description="Basic and acidic residues" evidence="1">
    <location>
        <begin position="26"/>
        <end position="57"/>
    </location>
</feature>
<gene>
    <name evidence="2" type="ORF">Cgig2_028215</name>
</gene>
<feature type="compositionally biased region" description="Basic residues" evidence="1">
    <location>
        <begin position="1"/>
        <end position="12"/>
    </location>
</feature>
<reference evidence="2" key="1">
    <citation type="submission" date="2022-04" db="EMBL/GenBank/DDBJ databases">
        <title>Carnegiea gigantea Genome sequencing and assembly v2.</title>
        <authorList>
            <person name="Copetti D."/>
            <person name="Sanderson M.J."/>
            <person name="Burquez A."/>
            <person name="Wojciechowski M.F."/>
        </authorList>
    </citation>
    <scope>NUCLEOTIDE SEQUENCE</scope>
    <source>
        <strain evidence="2">SGP5-SGP5p</strain>
        <tissue evidence="2">Aerial part</tissue>
    </source>
</reference>